<protein>
    <submittedName>
        <fullName evidence="5">Alpha/beta hydrolase</fullName>
    </submittedName>
</protein>
<dbReference type="PROSITE" id="PS01174">
    <property type="entry name" value="LIPASE_GDXG_SER"/>
    <property type="match status" value="1"/>
</dbReference>
<dbReference type="Gene3D" id="3.40.50.1820">
    <property type="entry name" value="alpha/beta hydrolase"/>
    <property type="match status" value="1"/>
</dbReference>
<comment type="caution">
    <text evidence="5">The sequence shown here is derived from an EMBL/GenBank/DDBJ whole genome shotgun (WGS) entry which is preliminary data.</text>
</comment>
<dbReference type="RefSeq" id="WP_315731668.1">
    <property type="nucleotide sequence ID" value="NZ_JAVYII010000002.1"/>
</dbReference>
<proteinExistence type="inferred from homology"/>
<evidence type="ECO:0000313" key="5">
    <source>
        <dbReference type="EMBL" id="MDT9592290.1"/>
    </source>
</evidence>
<feature type="active site" evidence="3">
    <location>
        <position position="155"/>
    </location>
</feature>
<comment type="similarity">
    <text evidence="1">Belongs to the 'GDXG' lipolytic enzyme family.</text>
</comment>
<name>A0ABU3PU07_9ACTN</name>
<dbReference type="InterPro" id="IPR050300">
    <property type="entry name" value="GDXG_lipolytic_enzyme"/>
</dbReference>
<evidence type="ECO:0000313" key="6">
    <source>
        <dbReference type="Proteomes" id="UP001268542"/>
    </source>
</evidence>
<dbReference type="Pfam" id="PF07859">
    <property type="entry name" value="Abhydrolase_3"/>
    <property type="match status" value="1"/>
</dbReference>
<dbReference type="PANTHER" id="PTHR48081:SF8">
    <property type="entry name" value="ALPHA_BETA HYDROLASE FOLD-3 DOMAIN-CONTAINING PROTEIN-RELATED"/>
    <property type="match status" value="1"/>
</dbReference>
<dbReference type="Proteomes" id="UP001268542">
    <property type="component" value="Unassembled WGS sequence"/>
</dbReference>
<dbReference type="InterPro" id="IPR013094">
    <property type="entry name" value="AB_hydrolase_3"/>
</dbReference>
<gene>
    <name evidence="5" type="ORF">RDV89_04390</name>
</gene>
<dbReference type="InterPro" id="IPR029058">
    <property type="entry name" value="AB_hydrolase_fold"/>
</dbReference>
<dbReference type="EMBL" id="JAVYII010000002">
    <property type="protein sequence ID" value="MDT9592290.1"/>
    <property type="molecule type" value="Genomic_DNA"/>
</dbReference>
<evidence type="ECO:0000256" key="1">
    <source>
        <dbReference type="ARBA" id="ARBA00010515"/>
    </source>
</evidence>
<organism evidence="5 6">
    <name type="scientific">Nocardioides imazamoxiresistens</name>
    <dbReference type="NCBI Taxonomy" id="3231893"/>
    <lineage>
        <taxon>Bacteria</taxon>
        <taxon>Bacillati</taxon>
        <taxon>Actinomycetota</taxon>
        <taxon>Actinomycetes</taxon>
        <taxon>Propionibacteriales</taxon>
        <taxon>Nocardioidaceae</taxon>
        <taxon>Nocardioides</taxon>
    </lineage>
</organism>
<dbReference type="InterPro" id="IPR033140">
    <property type="entry name" value="Lipase_GDXG_put_SER_AS"/>
</dbReference>
<dbReference type="SUPFAM" id="SSF53474">
    <property type="entry name" value="alpha/beta-Hydrolases"/>
    <property type="match status" value="1"/>
</dbReference>
<keyword evidence="2 5" id="KW-0378">Hydrolase</keyword>
<evidence type="ECO:0000256" key="3">
    <source>
        <dbReference type="PROSITE-ProRule" id="PRU10038"/>
    </source>
</evidence>
<dbReference type="GO" id="GO:0016787">
    <property type="term" value="F:hydrolase activity"/>
    <property type="evidence" value="ECO:0007669"/>
    <property type="project" value="UniProtKB-KW"/>
</dbReference>
<evidence type="ECO:0000259" key="4">
    <source>
        <dbReference type="Pfam" id="PF07859"/>
    </source>
</evidence>
<feature type="domain" description="Alpha/beta hydrolase fold-3" evidence="4">
    <location>
        <begin position="77"/>
        <end position="283"/>
    </location>
</feature>
<evidence type="ECO:0000256" key="2">
    <source>
        <dbReference type="ARBA" id="ARBA00022801"/>
    </source>
</evidence>
<reference evidence="5 6" key="1">
    <citation type="submission" date="2023-08" db="EMBL/GenBank/DDBJ databases">
        <title>Nocardioides seae sp. nov., a bacterium isolated from a soil.</title>
        <authorList>
            <person name="Wang X."/>
        </authorList>
    </citation>
    <scope>NUCLEOTIDE SEQUENCE [LARGE SCALE GENOMIC DNA]</scope>
    <source>
        <strain evidence="5 6">YZH12</strain>
    </source>
</reference>
<sequence length="321" mass="34472">MTLDDATSSFLAQMAEQGGRPLHEQTPAEARQITAGLKDLFGPGPDVHRAETLSVPVLDGEIDVLLLVPTPSPTGLLVYFHGGGWVIGKVEEFETLGRRLAERTGQAVALVDYRLAPEHRFPTAVEDAWAALLWLSERSDDLLGGRVPLTVAGDSAGGNLAAVLARRATHGSGPEIARQVLVYPVTDCDLERPSYRDPANQLMLERASMVAFWDHYLPDVDARVDPDASPLRAEDLSGLPPAIVLTAEHDVLRDEGEAYAAALEAAGVPVDARRFDGQMHGFFTMVNLLPGADDALAYVADAIARQSATDAAQQPTQEPTR</sequence>
<keyword evidence="6" id="KW-1185">Reference proteome</keyword>
<accession>A0ABU3PU07</accession>
<dbReference type="PANTHER" id="PTHR48081">
    <property type="entry name" value="AB HYDROLASE SUPERFAMILY PROTEIN C4A8.06C"/>
    <property type="match status" value="1"/>
</dbReference>